<comment type="similarity">
    <text evidence="1 2">Belongs to the TonB-dependent receptor family.</text>
</comment>
<gene>
    <name evidence="5" type="ORF">KWG56_06560</name>
</gene>
<evidence type="ECO:0000313" key="5">
    <source>
        <dbReference type="EMBL" id="QYC11623.1"/>
    </source>
</evidence>
<keyword evidence="1" id="KW-1134">Transmembrane beta strand</keyword>
<dbReference type="RefSeq" id="WP_219354177.1">
    <property type="nucleotide sequence ID" value="NZ_CP080034.1"/>
</dbReference>
<dbReference type="EMBL" id="CP080034">
    <property type="protein sequence ID" value="QYC11623.1"/>
    <property type="molecule type" value="Genomic_DNA"/>
</dbReference>
<dbReference type="PANTHER" id="PTHR47234">
    <property type="match status" value="1"/>
</dbReference>
<sequence>MGSVSSLTLMAGAAMAQDQSAAEVGDVVVTGIRGGAPRTAIESPTPIDVFNAEQLSQGAQTGVFESIRYLVPSFNLPTRAGGGSATVIATGSLRGLNPDQTLVLVNGKRRHRTALINSVSTLYNGSVGVDLNMLPSSAISRVEVLRDGAAAQYGSDAVAGVINVILNKSAEGGQISVSHGQNFDRQDGKFVNVDADIGFALGENGFANLSYSYMDRGASNRAVPIADSVRLYPLVNGQPDPREKTIDRLVTTNYGQMPQESNVFGLNAEYRLNPDVELYGFGTYGKRVSDLNWTFRPATDVLALPEIAPDGFRAQTVIKDEDYELVGGARGTLRGWDWDLSTSYGTNISDWENNSFNASLGPSSPRHFYIGQLRSAEWVNALDVTRGFELDNAGDLQVSFGLQHRRENYQIKQGDEASWIQGTYVRPVGQPGAGQILAPGSQSTPGFRPEDEADVSRNNYSVYGELGWNPNERLYLGAAVRYENFDDSAGDTTIYKLSGRYEFNDWFAVRASYNTGFRAPSLAQQAYSATTSQLRDVVGNGILVPLLLKNLQVNSPEAIALGAKPLTPELSKNLSAGFTLTPWRNFALTLDAYQIDVDDRIAVTSTFSPLDTRLSADGVTTIGKQIQNILVANGLSPEISGQYYTNAIDTRTRGVDLVVTYKLPTDSFGLFDFSLGYNHNKTEITGIVANPPQLAALGNIELFDRSKRAALTESLPKSKVSANANWSLGRVSANLRATRFDSFVTRNATNPAQDRNIDAEWIVDAQVNYDLNEQVRLSTGVNNLFNKYPTQVDAPSAALGTNQYSGLAPFGFTGGSWFVRVAYKW</sequence>
<comment type="subcellular location">
    <subcellularLocation>
        <location evidence="1">Cell outer membrane</location>
        <topology evidence="1">Multi-pass membrane protein</topology>
    </subcellularLocation>
</comment>
<keyword evidence="6" id="KW-1185">Reference proteome</keyword>
<keyword evidence="2" id="KW-0798">TonB box</keyword>
<name>A0ABX8TNF0_9CAUL</name>
<evidence type="ECO:0000313" key="6">
    <source>
        <dbReference type="Proteomes" id="UP000824334"/>
    </source>
</evidence>
<proteinExistence type="inferred from homology"/>
<feature type="domain" description="TonB-dependent receptor-like beta-barrel" evidence="3">
    <location>
        <begin position="286"/>
        <end position="784"/>
    </location>
</feature>
<keyword evidence="1" id="KW-0998">Cell outer membrane</keyword>
<evidence type="ECO:0000259" key="3">
    <source>
        <dbReference type="Pfam" id="PF00593"/>
    </source>
</evidence>
<dbReference type="GeneID" id="94374918"/>
<dbReference type="InterPro" id="IPR012910">
    <property type="entry name" value="Plug_dom"/>
</dbReference>
<organism evidence="5 6">
    <name type="scientific">Brevundimonas nasdae</name>
    <dbReference type="NCBI Taxonomy" id="172043"/>
    <lineage>
        <taxon>Bacteria</taxon>
        <taxon>Pseudomonadati</taxon>
        <taxon>Pseudomonadota</taxon>
        <taxon>Alphaproteobacteria</taxon>
        <taxon>Caulobacterales</taxon>
        <taxon>Caulobacteraceae</taxon>
        <taxon>Brevundimonas</taxon>
    </lineage>
</organism>
<keyword evidence="1" id="KW-0812">Transmembrane</keyword>
<dbReference type="CDD" id="cd01347">
    <property type="entry name" value="ligand_gated_channel"/>
    <property type="match status" value="1"/>
</dbReference>
<dbReference type="PROSITE" id="PS52016">
    <property type="entry name" value="TONB_DEPENDENT_REC_3"/>
    <property type="match status" value="1"/>
</dbReference>
<evidence type="ECO:0000256" key="1">
    <source>
        <dbReference type="PROSITE-ProRule" id="PRU01360"/>
    </source>
</evidence>
<keyword evidence="5" id="KW-0675">Receptor</keyword>
<dbReference type="Pfam" id="PF07715">
    <property type="entry name" value="Plug"/>
    <property type="match status" value="1"/>
</dbReference>
<keyword evidence="1" id="KW-0813">Transport</keyword>
<dbReference type="Pfam" id="PF00593">
    <property type="entry name" value="TonB_dep_Rec_b-barrel"/>
    <property type="match status" value="1"/>
</dbReference>
<dbReference type="PANTHER" id="PTHR47234:SF3">
    <property type="entry name" value="SECRETIN_TONB SHORT N-TERMINAL DOMAIN-CONTAINING PROTEIN"/>
    <property type="match status" value="1"/>
</dbReference>
<keyword evidence="1 2" id="KW-0472">Membrane</keyword>
<evidence type="ECO:0000259" key="4">
    <source>
        <dbReference type="Pfam" id="PF07715"/>
    </source>
</evidence>
<dbReference type="Proteomes" id="UP000824334">
    <property type="component" value="Chromosome"/>
</dbReference>
<dbReference type="InterPro" id="IPR000531">
    <property type="entry name" value="Beta-barrel_TonB"/>
</dbReference>
<feature type="domain" description="TonB-dependent receptor plug" evidence="4">
    <location>
        <begin position="41"/>
        <end position="161"/>
    </location>
</feature>
<reference evidence="5 6" key="1">
    <citation type="submission" date="2021-07" db="EMBL/GenBank/DDBJ databases">
        <title>Isolation and characterization of bacteria from a gold mining with a capacity of golden bioaccumulation.</title>
        <authorList>
            <person name="Yang X.J."/>
        </authorList>
    </citation>
    <scope>NUCLEOTIDE SEQUENCE [LARGE SCALE GENOMIC DNA]</scope>
    <source>
        <strain evidence="5 6">Au29</strain>
    </source>
</reference>
<accession>A0ABX8TNF0</accession>
<protein>
    <submittedName>
        <fullName evidence="5">TonB-dependent receptor</fullName>
    </submittedName>
</protein>
<evidence type="ECO:0000256" key="2">
    <source>
        <dbReference type="RuleBase" id="RU003357"/>
    </source>
</evidence>
<dbReference type="InterPro" id="IPR039426">
    <property type="entry name" value="TonB-dep_rcpt-like"/>
</dbReference>